<evidence type="ECO:0000256" key="9">
    <source>
        <dbReference type="SAM" id="MobiDB-lite"/>
    </source>
</evidence>
<dbReference type="InterPro" id="IPR000719">
    <property type="entry name" value="Prot_kinase_dom"/>
</dbReference>
<accession>A0A6A5SJJ7</accession>
<proteinExistence type="predicted"/>
<evidence type="ECO:0000256" key="3">
    <source>
        <dbReference type="ARBA" id="ARBA00022741"/>
    </source>
</evidence>
<dbReference type="InterPro" id="IPR011009">
    <property type="entry name" value="Kinase-like_dom_sf"/>
</dbReference>
<keyword evidence="3 7" id="KW-0547">Nucleotide-binding</keyword>
<dbReference type="Proteomes" id="UP000800038">
    <property type="component" value="Unassembled WGS sequence"/>
</dbReference>
<dbReference type="EMBL" id="ML976056">
    <property type="protein sequence ID" value="KAF1940835.1"/>
    <property type="molecule type" value="Genomic_DNA"/>
</dbReference>
<keyword evidence="12" id="KW-1185">Reference proteome</keyword>
<dbReference type="InterPro" id="IPR030616">
    <property type="entry name" value="Aur-like"/>
</dbReference>
<evidence type="ECO:0000256" key="6">
    <source>
        <dbReference type="PIRSR" id="PIRSR630616-1"/>
    </source>
</evidence>
<feature type="binding site" evidence="7">
    <location>
        <position position="219"/>
    </location>
    <ligand>
        <name>ATP</name>
        <dbReference type="ChEBI" id="CHEBI:30616"/>
    </ligand>
</feature>
<evidence type="ECO:0000256" key="2">
    <source>
        <dbReference type="ARBA" id="ARBA00022679"/>
    </source>
</evidence>
<sequence length="350" mass="39198">MPAKTRGVSSSSKVKEPGSVIASLKSSLSALRPHDQSKITKPATKSKAVTERQRLKRTVEQLSAIKEGIGFKPSSFSSSDELQRDTISSSCTAKPHTSQIARDLEIDGKLGRGKFGREKLVHRDIKIHQNLARKNILKLLSWFHDDKYIYLFLKFAPGGSLYSKLNKQPEGRFSEYTTATYIAQMAEALRYMQSKNGMHRDIKPDNMLLGLHSEIKLADLGWSLHSESEFQSTVCGTLDYLSPEVAIMMLKSRDLGVLMYELLMGKLPFELKSGKATQKKITSCKGKGLKFPGHVSKGAEQLIRELLNLDAEKRMSLDEVLTHPWIVEHVGNPAHYGTRSINRMLQQQAT</sequence>
<dbReference type="PROSITE" id="PS50011">
    <property type="entry name" value="PROTEIN_KINASE_DOM"/>
    <property type="match status" value="1"/>
</dbReference>
<evidence type="ECO:0000313" key="12">
    <source>
        <dbReference type="Proteomes" id="UP000800038"/>
    </source>
</evidence>
<dbReference type="PANTHER" id="PTHR24350">
    <property type="entry name" value="SERINE/THREONINE-PROTEIN KINASE IAL-RELATED"/>
    <property type="match status" value="1"/>
</dbReference>
<evidence type="ECO:0000256" key="5">
    <source>
        <dbReference type="ARBA" id="ARBA00022840"/>
    </source>
</evidence>
<keyword evidence="1" id="KW-0723">Serine/threonine-protein kinase</keyword>
<dbReference type="GO" id="GO:0005524">
    <property type="term" value="F:ATP binding"/>
    <property type="evidence" value="ECO:0007669"/>
    <property type="project" value="UniProtKB-KW"/>
</dbReference>
<keyword evidence="4 11" id="KW-0418">Kinase</keyword>
<dbReference type="AlphaFoldDB" id="A0A6A5SJJ7"/>
<keyword evidence="5 7" id="KW-0067">ATP-binding</keyword>
<evidence type="ECO:0000256" key="7">
    <source>
        <dbReference type="PIRSR" id="PIRSR630616-2"/>
    </source>
</evidence>
<feature type="region of interest" description="Disordered" evidence="9">
    <location>
        <begin position="26"/>
        <end position="48"/>
    </location>
</feature>
<keyword evidence="2" id="KW-0808">Transferase</keyword>
<dbReference type="OrthoDB" id="377346at2759"/>
<evidence type="ECO:0000256" key="4">
    <source>
        <dbReference type="ARBA" id="ARBA00022777"/>
    </source>
</evidence>
<name>A0A6A5SJJ7_9PLEO</name>
<feature type="active site" description="Proton acceptor" evidence="6">
    <location>
        <position position="201"/>
    </location>
</feature>
<dbReference type="Gene3D" id="1.10.510.10">
    <property type="entry name" value="Transferase(Phosphotransferase) domain 1"/>
    <property type="match status" value="1"/>
</dbReference>
<organism evidence="11 12">
    <name type="scientific">Clathrospora elynae</name>
    <dbReference type="NCBI Taxonomy" id="706981"/>
    <lineage>
        <taxon>Eukaryota</taxon>
        <taxon>Fungi</taxon>
        <taxon>Dikarya</taxon>
        <taxon>Ascomycota</taxon>
        <taxon>Pezizomycotina</taxon>
        <taxon>Dothideomycetes</taxon>
        <taxon>Pleosporomycetidae</taxon>
        <taxon>Pleosporales</taxon>
        <taxon>Diademaceae</taxon>
        <taxon>Clathrospora</taxon>
    </lineage>
</organism>
<evidence type="ECO:0000256" key="8">
    <source>
        <dbReference type="PIRSR" id="PIRSR630616-3"/>
    </source>
</evidence>
<evidence type="ECO:0000259" key="10">
    <source>
        <dbReference type="PROSITE" id="PS50011"/>
    </source>
</evidence>
<dbReference type="SUPFAM" id="SSF56112">
    <property type="entry name" value="Protein kinase-like (PK-like)"/>
    <property type="match status" value="1"/>
</dbReference>
<evidence type="ECO:0000313" key="11">
    <source>
        <dbReference type="EMBL" id="KAF1940835.1"/>
    </source>
</evidence>
<gene>
    <name evidence="11" type="ORF">EJ02DRAFT_445165</name>
</gene>
<reference evidence="11" key="1">
    <citation type="journal article" date="2020" name="Stud. Mycol.">
        <title>101 Dothideomycetes genomes: a test case for predicting lifestyles and emergence of pathogens.</title>
        <authorList>
            <person name="Haridas S."/>
            <person name="Albert R."/>
            <person name="Binder M."/>
            <person name="Bloem J."/>
            <person name="Labutti K."/>
            <person name="Salamov A."/>
            <person name="Andreopoulos B."/>
            <person name="Baker S."/>
            <person name="Barry K."/>
            <person name="Bills G."/>
            <person name="Bluhm B."/>
            <person name="Cannon C."/>
            <person name="Castanera R."/>
            <person name="Culley D."/>
            <person name="Daum C."/>
            <person name="Ezra D."/>
            <person name="Gonzalez J."/>
            <person name="Henrissat B."/>
            <person name="Kuo A."/>
            <person name="Liang C."/>
            <person name="Lipzen A."/>
            <person name="Lutzoni F."/>
            <person name="Magnuson J."/>
            <person name="Mondo S."/>
            <person name="Nolan M."/>
            <person name="Ohm R."/>
            <person name="Pangilinan J."/>
            <person name="Park H.-J."/>
            <person name="Ramirez L."/>
            <person name="Alfaro M."/>
            <person name="Sun H."/>
            <person name="Tritt A."/>
            <person name="Yoshinaga Y."/>
            <person name="Zwiers L.-H."/>
            <person name="Turgeon B."/>
            <person name="Goodwin S."/>
            <person name="Spatafora J."/>
            <person name="Crous P."/>
            <person name="Grigoriev I."/>
        </authorList>
    </citation>
    <scope>NUCLEOTIDE SEQUENCE</scope>
    <source>
        <strain evidence="11">CBS 161.51</strain>
    </source>
</reference>
<feature type="cross-link" description="Glycyl lysine isopeptide (Lys-Gly) (interchain with G-Cter in SUMO2)" evidence="8">
    <location>
        <position position="203"/>
    </location>
</feature>
<dbReference type="Pfam" id="PF00069">
    <property type="entry name" value="Pkinase"/>
    <property type="match status" value="1"/>
</dbReference>
<feature type="domain" description="Protein kinase" evidence="10">
    <location>
        <begin position="76"/>
        <end position="326"/>
    </location>
</feature>
<protein>
    <submittedName>
        <fullName evidence="11">Serine/threonine-protein kinase 12</fullName>
    </submittedName>
</protein>
<evidence type="ECO:0000256" key="1">
    <source>
        <dbReference type="ARBA" id="ARBA00022527"/>
    </source>
</evidence>
<dbReference type="GO" id="GO:0004674">
    <property type="term" value="F:protein serine/threonine kinase activity"/>
    <property type="evidence" value="ECO:0007669"/>
    <property type="project" value="UniProtKB-KW"/>
</dbReference>
<dbReference type="SMART" id="SM00220">
    <property type="entry name" value="S_TKc"/>
    <property type="match status" value="1"/>
</dbReference>